<organism evidence="1 2">
    <name type="scientific">Araneus ventricosus</name>
    <name type="common">Orbweaver spider</name>
    <name type="synonym">Epeira ventricosa</name>
    <dbReference type="NCBI Taxonomy" id="182803"/>
    <lineage>
        <taxon>Eukaryota</taxon>
        <taxon>Metazoa</taxon>
        <taxon>Ecdysozoa</taxon>
        <taxon>Arthropoda</taxon>
        <taxon>Chelicerata</taxon>
        <taxon>Arachnida</taxon>
        <taxon>Araneae</taxon>
        <taxon>Araneomorphae</taxon>
        <taxon>Entelegynae</taxon>
        <taxon>Araneoidea</taxon>
        <taxon>Araneidae</taxon>
        <taxon>Araneus</taxon>
    </lineage>
</organism>
<proteinExistence type="predicted"/>
<comment type="caution">
    <text evidence="1">The sequence shown here is derived from an EMBL/GenBank/DDBJ whole genome shotgun (WGS) entry which is preliminary data.</text>
</comment>
<dbReference type="AlphaFoldDB" id="A0A4Y2EYX9"/>
<gene>
    <name evidence="1" type="ORF">AVEN_9620_1</name>
</gene>
<protein>
    <submittedName>
        <fullName evidence="1">Uncharacterized protein</fullName>
    </submittedName>
</protein>
<dbReference type="Proteomes" id="UP000499080">
    <property type="component" value="Unassembled WGS sequence"/>
</dbReference>
<dbReference type="EMBL" id="BGPR01000724">
    <property type="protein sequence ID" value="GBM33075.1"/>
    <property type="molecule type" value="Genomic_DNA"/>
</dbReference>
<name>A0A4Y2EYX9_ARAVE</name>
<evidence type="ECO:0000313" key="1">
    <source>
        <dbReference type="EMBL" id="GBM33075.1"/>
    </source>
</evidence>
<sequence>MICSVPPFRKNCLPTHYAARPGARPQKTQRNRIALSIFHQNVDGIFYGGYHDSVCGEGLAGSGGSAPILLLLFCEYFVILGSIKQAICSAPLRSDAKLSNIAWA</sequence>
<reference evidence="1 2" key="1">
    <citation type="journal article" date="2019" name="Sci. Rep.">
        <title>Orb-weaving spider Araneus ventricosus genome elucidates the spidroin gene catalogue.</title>
        <authorList>
            <person name="Kono N."/>
            <person name="Nakamura H."/>
            <person name="Ohtoshi R."/>
            <person name="Moran D.A.P."/>
            <person name="Shinohara A."/>
            <person name="Yoshida Y."/>
            <person name="Fujiwara M."/>
            <person name="Mori M."/>
            <person name="Tomita M."/>
            <person name="Arakawa K."/>
        </authorList>
    </citation>
    <scope>NUCLEOTIDE SEQUENCE [LARGE SCALE GENOMIC DNA]</scope>
</reference>
<accession>A0A4Y2EYX9</accession>
<evidence type="ECO:0000313" key="2">
    <source>
        <dbReference type="Proteomes" id="UP000499080"/>
    </source>
</evidence>
<keyword evidence="2" id="KW-1185">Reference proteome</keyword>